<comment type="caution">
    <text evidence="13">The sequence shown here is derived from an EMBL/GenBank/DDBJ whole genome shotgun (WGS) entry which is preliminary data.</text>
</comment>
<sequence length="153" mass="16974">MLLGHNDQFTADTAMKVTIVFNRVGDGLTERMLRVRFGYAHLANNRYDEWQMYAVGGSANPTIFSEGNHFIASTTNPYAKQVTKRESQSGWQNWKWRSSKDVFKNGAYFVQSGWGSSNPLYTPTQSFKVAQGAMVPALTSSAGHLPCVVGKPC</sequence>
<evidence type="ECO:0000313" key="14">
    <source>
        <dbReference type="Proteomes" id="UP000237105"/>
    </source>
</evidence>
<dbReference type="GO" id="GO:0045490">
    <property type="term" value="P:pectin catabolic process"/>
    <property type="evidence" value="ECO:0007669"/>
    <property type="project" value="UniProtKB-UniPathway"/>
</dbReference>
<dbReference type="EC" id="4.2.2.2" evidence="5 11"/>
<comment type="pathway">
    <text evidence="3 11">Glycan metabolism; pectin degradation; 2-dehydro-3-deoxy-D-gluconate from pectin: step 2/5.</text>
</comment>
<protein>
    <recommendedName>
        <fullName evidence="5 11">Pectate lyase</fullName>
        <ecNumber evidence="5 11">4.2.2.2</ecNumber>
    </recommendedName>
</protein>
<dbReference type="InterPro" id="IPR045032">
    <property type="entry name" value="PEL"/>
</dbReference>
<keyword evidence="7 11" id="KW-0479">Metal-binding</keyword>
<organism evidence="13 14">
    <name type="scientific">Parasponia andersonii</name>
    <name type="common">Sponia andersonii</name>
    <dbReference type="NCBI Taxonomy" id="3476"/>
    <lineage>
        <taxon>Eukaryota</taxon>
        <taxon>Viridiplantae</taxon>
        <taxon>Streptophyta</taxon>
        <taxon>Embryophyta</taxon>
        <taxon>Tracheophyta</taxon>
        <taxon>Spermatophyta</taxon>
        <taxon>Magnoliopsida</taxon>
        <taxon>eudicotyledons</taxon>
        <taxon>Gunneridae</taxon>
        <taxon>Pentapetalae</taxon>
        <taxon>rosids</taxon>
        <taxon>fabids</taxon>
        <taxon>Rosales</taxon>
        <taxon>Cannabaceae</taxon>
        <taxon>Parasponia</taxon>
    </lineage>
</organism>
<dbReference type="InterPro" id="IPR012334">
    <property type="entry name" value="Pectin_lyas_fold"/>
</dbReference>
<comment type="cofactor">
    <cofactor evidence="11">
        <name>Ca(2+)</name>
        <dbReference type="ChEBI" id="CHEBI:29108"/>
    </cofactor>
    <text evidence="11">Binds 1 Ca(2+) ion. Required for its activity.</text>
</comment>
<evidence type="ECO:0000256" key="4">
    <source>
        <dbReference type="ARBA" id="ARBA00010980"/>
    </source>
</evidence>
<evidence type="ECO:0000256" key="6">
    <source>
        <dbReference type="ARBA" id="ARBA00022512"/>
    </source>
</evidence>
<dbReference type="Pfam" id="PF00544">
    <property type="entry name" value="Pectate_lyase_4"/>
    <property type="match status" value="1"/>
</dbReference>
<keyword evidence="8" id="KW-0732">Signal</keyword>
<comment type="catalytic activity">
    <reaction evidence="1 11">
        <text>Eliminative cleavage of (1-&gt;4)-alpha-D-galacturonan to give oligosaccharides with 4-deoxy-alpha-D-galact-4-enuronosyl groups at their non-reducing ends.</text>
        <dbReference type="EC" id="4.2.2.2"/>
    </reaction>
</comment>
<dbReference type="OrthoDB" id="1637350at2759"/>
<evidence type="ECO:0000256" key="9">
    <source>
        <dbReference type="ARBA" id="ARBA00022837"/>
    </source>
</evidence>
<feature type="domain" description="Pectate lyase" evidence="12">
    <location>
        <begin position="1"/>
        <end position="90"/>
    </location>
</feature>
<accession>A0A2P5BTR2</accession>
<dbReference type="PANTHER" id="PTHR31683">
    <property type="entry name" value="PECTATE LYASE 18-RELATED"/>
    <property type="match status" value="1"/>
</dbReference>
<evidence type="ECO:0000313" key="13">
    <source>
        <dbReference type="EMBL" id="PON52124.1"/>
    </source>
</evidence>
<dbReference type="UniPathway" id="UPA00545">
    <property type="reaction ID" value="UER00824"/>
</dbReference>
<dbReference type="AlphaFoldDB" id="A0A2P5BTR2"/>
<evidence type="ECO:0000256" key="3">
    <source>
        <dbReference type="ARBA" id="ARBA00005220"/>
    </source>
</evidence>
<dbReference type="PRINTS" id="PR00807">
    <property type="entry name" value="AMBALLERGEN"/>
</dbReference>
<dbReference type="Proteomes" id="UP000237105">
    <property type="component" value="Unassembled WGS sequence"/>
</dbReference>
<keyword evidence="10 11" id="KW-0456">Lyase</keyword>
<evidence type="ECO:0000256" key="8">
    <source>
        <dbReference type="ARBA" id="ARBA00022729"/>
    </source>
</evidence>
<keyword evidence="6" id="KW-0134">Cell wall</keyword>
<reference evidence="14" key="1">
    <citation type="submission" date="2016-06" db="EMBL/GenBank/DDBJ databases">
        <title>Parallel loss of symbiosis genes in relatives of nitrogen-fixing non-legume Parasponia.</title>
        <authorList>
            <person name="Van Velzen R."/>
            <person name="Holmer R."/>
            <person name="Bu F."/>
            <person name="Rutten L."/>
            <person name="Van Zeijl A."/>
            <person name="Liu W."/>
            <person name="Santuari L."/>
            <person name="Cao Q."/>
            <person name="Sharma T."/>
            <person name="Shen D."/>
            <person name="Roswanjaya Y."/>
            <person name="Wardhani T."/>
            <person name="Kalhor M.S."/>
            <person name="Jansen J."/>
            <person name="Van den Hoogen J."/>
            <person name="Gungor B."/>
            <person name="Hartog M."/>
            <person name="Hontelez J."/>
            <person name="Verver J."/>
            <person name="Yang W.-C."/>
            <person name="Schijlen E."/>
            <person name="Repin R."/>
            <person name="Schilthuizen M."/>
            <person name="Schranz E."/>
            <person name="Heidstra R."/>
            <person name="Miyata K."/>
            <person name="Fedorova E."/>
            <person name="Kohlen W."/>
            <person name="Bisseling T."/>
            <person name="Smit S."/>
            <person name="Geurts R."/>
        </authorList>
    </citation>
    <scope>NUCLEOTIDE SEQUENCE [LARGE SCALE GENOMIC DNA]</scope>
    <source>
        <strain evidence="14">cv. WU1-14</strain>
    </source>
</reference>
<dbReference type="PANTHER" id="PTHR31683:SF80">
    <property type="entry name" value="PECTATE LYASE 16-RELATED"/>
    <property type="match status" value="1"/>
</dbReference>
<dbReference type="STRING" id="3476.A0A2P5BTR2"/>
<dbReference type="Gene3D" id="2.160.20.10">
    <property type="entry name" value="Single-stranded right-handed beta-helix, Pectin lyase-like"/>
    <property type="match status" value="1"/>
</dbReference>
<dbReference type="GO" id="GO:0030570">
    <property type="term" value="F:pectate lyase activity"/>
    <property type="evidence" value="ECO:0007669"/>
    <property type="project" value="UniProtKB-EC"/>
</dbReference>
<dbReference type="SUPFAM" id="SSF51126">
    <property type="entry name" value="Pectin lyase-like"/>
    <property type="match status" value="1"/>
</dbReference>
<keyword evidence="14" id="KW-1185">Reference proteome</keyword>
<name>A0A2P5BTR2_PARAD</name>
<comment type="subcellular location">
    <subcellularLocation>
        <location evidence="2">Secreted</location>
        <location evidence="2">Cell wall</location>
    </subcellularLocation>
</comment>
<evidence type="ECO:0000256" key="5">
    <source>
        <dbReference type="ARBA" id="ARBA00012272"/>
    </source>
</evidence>
<evidence type="ECO:0000256" key="10">
    <source>
        <dbReference type="ARBA" id="ARBA00023239"/>
    </source>
</evidence>
<dbReference type="InterPro" id="IPR011050">
    <property type="entry name" value="Pectin_lyase_fold/virulence"/>
</dbReference>
<evidence type="ECO:0000259" key="12">
    <source>
        <dbReference type="Pfam" id="PF00544"/>
    </source>
</evidence>
<dbReference type="EMBL" id="JXTB01000224">
    <property type="protein sequence ID" value="PON52124.1"/>
    <property type="molecule type" value="Genomic_DNA"/>
</dbReference>
<evidence type="ECO:0000256" key="1">
    <source>
        <dbReference type="ARBA" id="ARBA00000695"/>
    </source>
</evidence>
<evidence type="ECO:0000256" key="7">
    <source>
        <dbReference type="ARBA" id="ARBA00022723"/>
    </source>
</evidence>
<dbReference type="InterPro" id="IPR018082">
    <property type="entry name" value="AmbAllergen"/>
</dbReference>
<evidence type="ECO:0000256" key="2">
    <source>
        <dbReference type="ARBA" id="ARBA00004191"/>
    </source>
</evidence>
<keyword evidence="9 11" id="KW-0106">Calcium</keyword>
<proteinExistence type="inferred from homology"/>
<keyword evidence="6" id="KW-0964">Secreted</keyword>
<gene>
    <name evidence="13" type="ORF">PanWU01x14_211140</name>
</gene>
<dbReference type="InterPro" id="IPR002022">
    <property type="entry name" value="Pec_lyase"/>
</dbReference>
<dbReference type="GO" id="GO:0046872">
    <property type="term" value="F:metal ion binding"/>
    <property type="evidence" value="ECO:0007669"/>
    <property type="project" value="UniProtKB-KW"/>
</dbReference>
<evidence type="ECO:0000256" key="11">
    <source>
        <dbReference type="RuleBase" id="RU361123"/>
    </source>
</evidence>
<comment type="similarity">
    <text evidence="4 11">Belongs to the polysaccharide lyase 1 family.</text>
</comment>